<reference evidence="3" key="1">
    <citation type="submission" date="2016-10" db="EMBL/GenBank/DDBJ databases">
        <authorList>
            <person name="Varghese N."/>
            <person name="Submissions S."/>
        </authorList>
    </citation>
    <scope>NUCLEOTIDE SEQUENCE [LARGE SCALE GENOMIC DNA]</scope>
    <source>
        <strain evidence="3">DSM 44260</strain>
    </source>
</reference>
<proteinExistence type="predicted"/>
<protein>
    <submittedName>
        <fullName evidence="2">Uncharacterized protein</fullName>
    </submittedName>
</protein>
<dbReference type="RefSeq" id="WP_177215368.1">
    <property type="nucleotide sequence ID" value="NZ_FOGI01000001.1"/>
</dbReference>
<feature type="transmembrane region" description="Helical" evidence="1">
    <location>
        <begin position="12"/>
        <end position="37"/>
    </location>
</feature>
<dbReference type="EMBL" id="FOGI01000001">
    <property type="protein sequence ID" value="SEQ98823.1"/>
    <property type="molecule type" value="Genomic_DNA"/>
</dbReference>
<keyword evidence="1" id="KW-1133">Transmembrane helix</keyword>
<evidence type="ECO:0000313" key="2">
    <source>
        <dbReference type="EMBL" id="SEQ98823.1"/>
    </source>
</evidence>
<evidence type="ECO:0000313" key="3">
    <source>
        <dbReference type="Proteomes" id="UP000199051"/>
    </source>
</evidence>
<organism evidence="2 3">
    <name type="scientific">Actinokineospora terrae</name>
    <dbReference type="NCBI Taxonomy" id="155974"/>
    <lineage>
        <taxon>Bacteria</taxon>
        <taxon>Bacillati</taxon>
        <taxon>Actinomycetota</taxon>
        <taxon>Actinomycetes</taxon>
        <taxon>Pseudonocardiales</taxon>
        <taxon>Pseudonocardiaceae</taxon>
        <taxon>Actinokineospora</taxon>
    </lineage>
</organism>
<dbReference type="STRING" id="155974.SAMN04487818_101194"/>
<accession>A0A1H9KIZ1</accession>
<evidence type="ECO:0000256" key="1">
    <source>
        <dbReference type="SAM" id="Phobius"/>
    </source>
</evidence>
<gene>
    <name evidence="2" type="ORF">SAMN04487818_101194</name>
</gene>
<dbReference type="Proteomes" id="UP000199051">
    <property type="component" value="Unassembled WGS sequence"/>
</dbReference>
<sequence length="49" mass="4953">MAIGGVLRNRNASLYLGAVVISSFGSGAMLLVAGVWVMTLTDNSALAAL</sequence>
<keyword evidence="1" id="KW-0472">Membrane</keyword>
<name>A0A1H9KIZ1_9PSEU</name>
<keyword evidence="1" id="KW-0812">Transmembrane</keyword>
<keyword evidence="3" id="KW-1185">Reference proteome</keyword>
<dbReference type="AlphaFoldDB" id="A0A1H9KIZ1"/>